<evidence type="ECO:0000256" key="2">
    <source>
        <dbReference type="ARBA" id="ARBA00023157"/>
    </source>
</evidence>
<evidence type="ECO:0000256" key="4">
    <source>
        <dbReference type="SAM" id="SignalP"/>
    </source>
</evidence>
<dbReference type="Pfam" id="PF00100">
    <property type="entry name" value="Zona_pellucida"/>
    <property type="match status" value="1"/>
</dbReference>
<dbReference type="Gene3D" id="2.60.40.4100">
    <property type="entry name" value="Zona pellucida, ZP-C domain"/>
    <property type="match status" value="1"/>
</dbReference>
<evidence type="ECO:0000313" key="6">
    <source>
        <dbReference type="EMBL" id="CBY36489.1"/>
    </source>
</evidence>
<dbReference type="Proteomes" id="UP000011014">
    <property type="component" value="Unassembled WGS sequence"/>
</dbReference>
<name>E4YLX8_OIKDI</name>
<dbReference type="AlphaFoldDB" id="E4YLX8"/>
<protein>
    <recommendedName>
        <fullName evidence="5">ZP domain-containing protein</fullName>
    </recommendedName>
</protein>
<dbReference type="EMBL" id="FN654786">
    <property type="protein sequence ID" value="CBY36489.1"/>
    <property type="molecule type" value="Genomic_DNA"/>
</dbReference>
<gene>
    <name evidence="6" type="ORF">GSOID_T00029497001</name>
</gene>
<accession>E4YLX8</accession>
<evidence type="ECO:0000256" key="3">
    <source>
        <dbReference type="SAM" id="Phobius"/>
    </source>
</evidence>
<feature type="transmembrane region" description="Helical" evidence="3">
    <location>
        <begin position="460"/>
        <end position="483"/>
    </location>
</feature>
<feature type="domain" description="ZP" evidence="5">
    <location>
        <begin position="40"/>
        <end position="378"/>
    </location>
</feature>
<reference evidence="6" key="1">
    <citation type="journal article" date="2010" name="Science">
        <title>Plasticity of animal genome architecture unmasked by rapid evolution of a pelagic tunicate.</title>
        <authorList>
            <person name="Denoeud F."/>
            <person name="Henriet S."/>
            <person name="Mungpakdee S."/>
            <person name="Aury J.M."/>
            <person name="Da Silva C."/>
            <person name="Brinkmann H."/>
            <person name="Mikhaleva J."/>
            <person name="Olsen L.C."/>
            <person name="Jubin C."/>
            <person name="Canestro C."/>
            <person name="Bouquet J.M."/>
            <person name="Danks G."/>
            <person name="Poulain J."/>
            <person name="Campsteijn C."/>
            <person name="Adamski M."/>
            <person name="Cross I."/>
            <person name="Yadetie F."/>
            <person name="Muffato M."/>
            <person name="Louis A."/>
            <person name="Butcher S."/>
            <person name="Tsagkogeorga G."/>
            <person name="Konrad A."/>
            <person name="Singh S."/>
            <person name="Jensen M.F."/>
            <person name="Cong E.H."/>
            <person name="Eikeseth-Otteraa H."/>
            <person name="Noel B."/>
            <person name="Anthouard V."/>
            <person name="Porcel B.M."/>
            <person name="Kachouri-Lafond R."/>
            <person name="Nishino A."/>
            <person name="Ugolini M."/>
            <person name="Chourrout P."/>
            <person name="Nishida H."/>
            <person name="Aasland R."/>
            <person name="Huzurbazar S."/>
            <person name="Westhof E."/>
            <person name="Delsuc F."/>
            <person name="Lehrach H."/>
            <person name="Reinhardt R."/>
            <person name="Weissenbach J."/>
            <person name="Roy S.W."/>
            <person name="Artiguenave F."/>
            <person name="Postlethwait J.H."/>
            <person name="Manak J.R."/>
            <person name="Thompson E.M."/>
            <person name="Jaillon O."/>
            <person name="Du Pasquier L."/>
            <person name="Boudinot P."/>
            <person name="Liberles D.A."/>
            <person name="Volff J.N."/>
            <person name="Philippe H."/>
            <person name="Lenhard B."/>
            <person name="Roest Crollius H."/>
            <person name="Wincker P."/>
            <person name="Chourrout D."/>
        </authorList>
    </citation>
    <scope>NUCLEOTIDE SEQUENCE [LARGE SCALE GENOMIC DNA]</scope>
</reference>
<dbReference type="InterPro" id="IPR055355">
    <property type="entry name" value="ZP-C"/>
</dbReference>
<sequence length="501" mass="56732">MKLAYFFSAFSLVFCRQTREIEVSSCEGKTSAEIQEYCLTCGPDKIQILINRDYLLARTGSKNHKLLFHGEKNYMERSCHANLLNLPEGAQKGMIEIVMSNNFGLCSTKVEEEKQGEHNSLYHYSNTIWHKSDENTNSTNLPREEFLAWKCSYDSRYQVTPDCSNEPGAEPCAEIATAAAAKLSLGTSHSKYGLPFYVDKNSRVQESDMPEYLTDEAKLGSLKISGRAYDAPTFQSEDEIVKYSFLDGSVPFYVLEENQAWTSLQSFISTNDESLKLTFSNHVHATAVKKCWISTSEHADELYPRAVKIIEDACPVGESSNVYSSGQGQITRISFNAETPELEYLQFIRDPFYVHCDITVCFVGEDCPGFCEHSRPDVVWKQFVNKNKYQQLSIHHKWGPFFKSNSPALDFANLEPGQKEAEDEDEISAVNQYFAVLEKLEEEEMIEDEEFLTPRGAGPLVLIFSLVFSFAATMLVISALTFFCSRRGSYNVLNHSRAFTT</sequence>
<organism evidence="6">
    <name type="scientific">Oikopleura dioica</name>
    <name type="common">Tunicate</name>
    <dbReference type="NCBI Taxonomy" id="34765"/>
    <lineage>
        <taxon>Eukaryota</taxon>
        <taxon>Metazoa</taxon>
        <taxon>Chordata</taxon>
        <taxon>Tunicata</taxon>
        <taxon>Appendicularia</taxon>
        <taxon>Copelata</taxon>
        <taxon>Oikopleuridae</taxon>
        <taxon>Oikopleura</taxon>
    </lineage>
</organism>
<dbReference type="PROSITE" id="PS51034">
    <property type="entry name" value="ZP_2"/>
    <property type="match status" value="1"/>
</dbReference>
<dbReference type="InterPro" id="IPR001507">
    <property type="entry name" value="ZP_dom"/>
</dbReference>
<dbReference type="InterPro" id="IPR042235">
    <property type="entry name" value="ZP-C_dom"/>
</dbReference>
<dbReference type="PANTHER" id="PTHR14002:SF43">
    <property type="entry name" value="DELTA-LIKE PROTEIN"/>
    <property type="match status" value="1"/>
</dbReference>
<evidence type="ECO:0000256" key="1">
    <source>
        <dbReference type="ARBA" id="ARBA00022729"/>
    </source>
</evidence>
<feature type="signal peptide" evidence="4">
    <location>
        <begin position="1"/>
        <end position="15"/>
    </location>
</feature>
<dbReference type="PANTHER" id="PTHR14002">
    <property type="entry name" value="ENDOGLIN/TGF-BETA RECEPTOR TYPE III"/>
    <property type="match status" value="1"/>
</dbReference>
<keyword evidence="3" id="KW-0472">Membrane</keyword>
<keyword evidence="2" id="KW-1015">Disulfide bond</keyword>
<proteinExistence type="predicted"/>
<keyword evidence="3" id="KW-0812">Transmembrane</keyword>
<feature type="chain" id="PRO_5012067757" description="ZP domain-containing protein" evidence="4">
    <location>
        <begin position="16"/>
        <end position="501"/>
    </location>
</feature>
<keyword evidence="1 4" id="KW-0732">Signal</keyword>
<keyword evidence="3" id="KW-1133">Transmembrane helix</keyword>
<evidence type="ECO:0000259" key="5">
    <source>
        <dbReference type="PROSITE" id="PS51034"/>
    </source>
</evidence>